<dbReference type="Proteomes" id="UP000436006">
    <property type="component" value="Unassembled WGS sequence"/>
</dbReference>
<evidence type="ECO:0000313" key="10">
    <source>
        <dbReference type="EMBL" id="MVM33955.1"/>
    </source>
</evidence>
<keyword evidence="2" id="KW-0813">Transport</keyword>
<comment type="caution">
    <text evidence="10">The sequence shown here is derived from an EMBL/GenBank/DDBJ whole genome shotgun (WGS) entry which is preliminary data.</text>
</comment>
<keyword evidence="6" id="KW-0472">Membrane</keyword>
<keyword evidence="3" id="KW-1134">Transmembrane beta strand</keyword>
<evidence type="ECO:0000256" key="2">
    <source>
        <dbReference type="ARBA" id="ARBA00022448"/>
    </source>
</evidence>
<evidence type="ECO:0000259" key="8">
    <source>
        <dbReference type="Pfam" id="PF07715"/>
    </source>
</evidence>
<sequence length="815" mass="90592">MHLTKIYVLFILIFGVIQVDRTVVAQVHPLAVTSHSLKGTVIDSLTQRPIEYATVSVQDSAQKTLAITYTNSEGVFTLPIAQAGNYVLFASFVGYGTRRIPCIVQPSVTSQELRPIFLAADVQVLESITVRGQRQLVEQKPGMLVYHAEDDVTNLGGTAADVLRKAPVLSVDADGNVRMRGSQNLKILINGRYSGQMARNPADALNMIPSDIIKSVEVITSPSSRYEAEGAAGVINIITKKSLSQLSGAMEAGFSNLEAVFNPRVAFSTGKWDINAYAHLHRSRVKTESNLTRQSIDGTYQLNQQLIMNNARPHGSGDVSANYEADSSQVISMSAAWWFGNWPASSNQQYQIQQGTQQQAFLQQTQTQGAPNEGLEVSLSYLKRLRKPEQSFFIIGQYNNNFRDDFNYYARQVDLENRLLYQEQNNNHMHTNEWTFQTDYAHPLARDGKKILEIGLKTVLRDVTSGYTTLISSSTDPAQLQISAARTNVFDYSQNVLAAYAQAKWTASGGWFAQAGIRLEETYLNGHFQTTLLPFTNQFTNWVPSATLVKKWRDSNSLTLSYTQRISRPSIIDLNPNIDARDARNLVTGNHDLRPEVMHQGELSYSLSAPSGLFLNTTLFGKQTANSIEDVIQVNTSGVSTTTKQNVAANKQYGMNVSTSFSLLPDWSLGSNARLSYLNFQSRYLGIQSEGWSAGINVNTTYKLAGHYTLQAFGDYDSRAITLQGYQTSWLYYSLAVKKEFPKTKVTIGFSAVNPFQAFASRSDVIIASSFESTTANRYYNRAFKVTLNWKFGEAGNQRSRRGVDNDDVKSSGER</sequence>
<reference evidence="10 11" key="1">
    <citation type="submission" date="2019-12" db="EMBL/GenBank/DDBJ databases">
        <title>Spirosoma sp. HMF4905 genome sequencing and assembly.</title>
        <authorList>
            <person name="Kang H."/>
            <person name="Cha I."/>
            <person name="Kim H."/>
            <person name="Joh K."/>
        </authorList>
    </citation>
    <scope>NUCLEOTIDE SEQUENCE [LARGE SCALE GENOMIC DNA]</scope>
    <source>
        <strain evidence="10 11">HMF4905</strain>
    </source>
</reference>
<evidence type="ECO:0000259" key="9">
    <source>
        <dbReference type="Pfam" id="PF14905"/>
    </source>
</evidence>
<evidence type="ECO:0000313" key="11">
    <source>
        <dbReference type="Proteomes" id="UP000436006"/>
    </source>
</evidence>
<dbReference type="Pfam" id="PF14905">
    <property type="entry name" value="OMP_b-brl_3"/>
    <property type="match status" value="1"/>
</dbReference>
<evidence type="ECO:0000256" key="6">
    <source>
        <dbReference type="ARBA" id="ARBA00023136"/>
    </source>
</evidence>
<keyword evidence="5" id="KW-0732">Signal</keyword>
<keyword evidence="7" id="KW-0998">Cell outer membrane</keyword>
<dbReference type="InterPro" id="IPR008969">
    <property type="entry name" value="CarboxyPept-like_regulatory"/>
</dbReference>
<keyword evidence="11" id="KW-1185">Reference proteome</keyword>
<dbReference type="InterPro" id="IPR039426">
    <property type="entry name" value="TonB-dep_rcpt-like"/>
</dbReference>
<dbReference type="Gene3D" id="2.40.170.20">
    <property type="entry name" value="TonB-dependent receptor, beta-barrel domain"/>
    <property type="match status" value="1"/>
</dbReference>
<dbReference type="EMBL" id="WPIN01000013">
    <property type="protein sequence ID" value="MVM33955.1"/>
    <property type="molecule type" value="Genomic_DNA"/>
</dbReference>
<accession>A0A7K1SJJ5</accession>
<organism evidence="10 11">
    <name type="scientific">Spirosoma arboris</name>
    <dbReference type="NCBI Taxonomy" id="2682092"/>
    <lineage>
        <taxon>Bacteria</taxon>
        <taxon>Pseudomonadati</taxon>
        <taxon>Bacteroidota</taxon>
        <taxon>Cytophagia</taxon>
        <taxon>Cytophagales</taxon>
        <taxon>Cytophagaceae</taxon>
        <taxon>Spirosoma</taxon>
    </lineage>
</organism>
<feature type="domain" description="Outer membrane protein beta-barrel" evidence="9">
    <location>
        <begin position="384"/>
        <end position="790"/>
    </location>
</feature>
<name>A0A7K1SJJ5_9BACT</name>
<dbReference type="GO" id="GO:0015344">
    <property type="term" value="F:siderophore uptake transmembrane transporter activity"/>
    <property type="evidence" value="ECO:0007669"/>
    <property type="project" value="TreeGrafter"/>
</dbReference>
<dbReference type="InterPro" id="IPR036942">
    <property type="entry name" value="Beta-barrel_TonB_sf"/>
</dbReference>
<evidence type="ECO:0000256" key="7">
    <source>
        <dbReference type="ARBA" id="ARBA00023237"/>
    </source>
</evidence>
<evidence type="ECO:0000256" key="1">
    <source>
        <dbReference type="ARBA" id="ARBA00004571"/>
    </source>
</evidence>
<dbReference type="AlphaFoldDB" id="A0A7K1SJJ5"/>
<dbReference type="SUPFAM" id="SSF49464">
    <property type="entry name" value="Carboxypeptidase regulatory domain-like"/>
    <property type="match status" value="1"/>
</dbReference>
<evidence type="ECO:0000256" key="4">
    <source>
        <dbReference type="ARBA" id="ARBA00022692"/>
    </source>
</evidence>
<protein>
    <submittedName>
        <fullName evidence="10">TonB-dependent receptor</fullName>
    </submittedName>
</protein>
<comment type="subcellular location">
    <subcellularLocation>
        <location evidence="1">Cell outer membrane</location>
        <topology evidence="1">Multi-pass membrane protein</topology>
    </subcellularLocation>
</comment>
<dbReference type="PANTHER" id="PTHR30069">
    <property type="entry name" value="TONB-DEPENDENT OUTER MEMBRANE RECEPTOR"/>
    <property type="match status" value="1"/>
</dbReference>
<dbReference type="GO" id="GO:0044718">
    <property type="term" value="P:siderophore transmembrane transport"/>
    <property type="evidence" value="ECO:0007669"/>
    <property type="project" value="TreeGrafter"/>
</dbReference>
<gene>
    <name evidence="10" type="ORF">GO755_28225</name>
</gene>
<evidence type="ECO:0000256" key="3">
    <source>
        <dbReference type="ARBA" id="ARBA00022452"/>
    </source>
</evidence>
<dbReference type="InterPro" id="IPR012910">
    <property type="entry name" value="Plug_dom"/>
</dbReference>
<proteinExistence type="predicted"/>
<keyword evidence="4" id="KW-0812">Transmembrane</keyword>
<keyword evidence="10" id="KW-0675">Receptor</keyword>
<dbReference type="Gene3D" id="2.170.130.10">
    <property type="entry name" value="TonB-dependent receptor, plug domain"/>
    <property type="match status" value="1"/>
</dbReference>
<dbReference type="GO" id="GO:0009279">
    <property type="term" value="C:cell outer membrane"/>
    <property type="evidence" value="ECO:0007669"/>
    <property type="project" value="UniProtKB-SubCell"/>
</dbReference>
<dbReference type="Pfam" id="PF07715">
    <property type="entry name" value="Plug"/>
    <property type="match status" value="1"/>
</dbReference>
<dbReference type="Gene3D" id="2.60.40.1120">
    <property type="entry name" value="Carboxypeptidase-like, regulatory domain"/>
    <property type="match status" value="1"/>
</dbReference>
<dbReference type="SUPFAM" id="SSF56935">
    <property type="entry name" value="Porins"/>
    <property type="match status" value="1"/>
</dbReference>
<dbReference type="InterPro" id="IPR041700">
    <property type="entry name" value="OMP_b-brl_3"/>
</dbReference>
<dbReference type="Pfam" id="PF13620">
    <property type="entry name" value="CarboxypepD_reg"/>
    <property type="match status" value="1"/>
</dbReference>
<dbReference type="InterPro" id="IPR037066">
    <property type="entry name" value="Plug_dom_sf"/>
</dbReference>
<feature type="domain" description="TonB-dependent receptor plug" evidence="8">
    <location>
        <begin position="156"/>
        <end position="234"/>
    </location>
</feature>
<evidence type="ECO:0000256" key="5">
    <source>
        <dbReference type="ARBA" id="ARBA00022729"/>
    </source>
</evidence>
<dbReference type="PANTHER" id="PTHR30069:SF29">
    <property type="entry name" value="HEMOGLOBIN AND HEMOGLOBIN-HAPTOGLOBIN-BINDING PROTEIN 1-RELATED"/>
    <property type="match status" value="1"/>
</dbReference>